<dbReference type="PANTHER" id="PTHR46270:SF2">
    <property type="entry name" value="TIR DOMAIN-CONTAINING PROTEIN"/>
    <property type="match status" value="1"/>
</dbReference>
<feature type="domain" description="TIR" evidence="2">
    <location>
        <begin position="515"/>
        <end position="634"/>
    </location>
</feature>
<feature type="region of interest" description="Disordered" evidence="1">
    <location>
        <begin position="1"/>
        <end position="75"/>
    </location>
</feature>
<dbReference type="AlphaFoldDB" id="A0ABD3VC89"/>
<dbReference type="Proteomes" id="UP001634394">
    <property type="component" value="Unassembled WGS sequence"/>
</dbReference>
<dbReference type="SUPFAM" id="SSF48371">
    <property type="entry name" value="ARM repeat"/>
    <property type="match status" value="1"/>
</dbReference>
<gene>
    <name evidence="3" type="ORF">ACJMK2_009443</name>
</gene>
<reference evidence="3 4" key="1">
    <citation type="submission" date="2024-11" db="EMBL/GenBank/DDBJ databases">
        <title>Chromosome-level genome assembly of the freshwater bivalve Anodonta woodiana.</title>
        <authorList>
            <person name="Chen X."/>
        </authorList>
    </citation>
    <scope>NUCLEOTIDE SEQUENCE [LARGE SCALE GENOMIC DNA]</scope>
    <source>
        <strain evidence="3">MN2024</strain>
        <tissue evidence="3">Gills</tissue>
    </source>
</reference>
<organism evidence="3 4">
    <name type="scientific">Sinanodonta woodiana</name>
    <name type="common">Chinese pond mussel</name>
    <name type="synonym">Anodonta woodiana</name>
    <dbReference type="NCBI Taxonomy" id="1069815"/>
    <lineage>
        <taxon>Eukaryota</taxon>
        <taxon>Metazoa</taxon>
        <taxon>Spiralia</taxon>
        <taxon>Lophotrochozoa</taxon>
        <taxon>Mollusca</taxon>
        <taxon>Bivalvia</taxon>
        <taxon>Autobranchia</taxon>
        <taxon>Heteroconchia</taxon>
        <taxon>Palaeoheterodonta</taxon>
        <taxon>Unionida</taxon>
        <taxon>Unionoidea</taxon>
        <taxon>Unionidae</taxon>
        <taxon>Unioninae</taxon>
        <taxon>Sinanodonta</taxon>
    </lineage>
</organism>
<dbReference type="Pfam" id="PF13676">
    <property type="entry name" value="TIR_2"/>
    <property type="match status" value="1"/>
</dbReference>
<dbReference type="PANTHER" id="PTHR46270">
    <property type="entry name" value="ARMADILLO-TYPE FOLD-RELATED"/>
    <property type="match status" value="1"/>
</dbReference>
<keyword evidence="4" id="KW-1185">Reference proteome</keyword>
<proteinExistence type="predicted"/>
<feature type="compositionally biased region" description="Low complexity" evidence="1">
    <location>
        <begin position="58"/>
        <end position="71"/>
    </location>
</feature>
<sequence>MGSGPSSSIKGKKSHLQVTGPNLVKDTSIVKPNRGTKLVPVTLRSGNRKRQKYRPRSDSGSEGYGSEDSSSVTSLTDFASHRENMPEPKSNQRHSPLRTISTIHSENDEALIRANPELITVLKSFDECVALLDQKNKWRQDHNEAYFKNVNKTLKQNVLANFQEIGLPEKRQVMGNHLVNKGFPKLLFDFYECVIEEADIQAFDNRLAQEAFDGDDILKVLVTLREIFWNFTDSCPAFSKAVSETGLFGYLVNDLSAIKEDGLNALEDDDRRFAFNSAVAILHNCAHNPDTERSIYRSVNAVDSLLPFLESKQPQIQMVTLLALADMIDDNECDKIQGSENVFQFLIDMIKAAHEAPDRRKEGFHASELIDGLSGLAKVEKNKTLIMDTTPLGIFRQILEDGHEKELASVCRAVRELAFNQTNIGIIKKEDVLCRKLLELRAHKSREVSLIAQGAVFQLKLDVSTPTSTPRDLPPIPDEDTQGASDASKGVAHKQRRPLPKRLSRGELPWNGQHIMISYNWDNQKEILKIKDRLVDRGYNVWLDLEHMHTYMLDAMAQAVEKAFVVLVCFSEKYKLSQNCRAEAEYAFHKQKEIIPLKMQAGYNPDGWLGILIGSKLYYEFSETFHFDEKVKDLLHAIDKLPNNPKYASGSAVSSQKTLSPVPQEPVSDSPGTVEKWTRDEIDHWLRKHKLDPTRIGKLQSLTGEKLVFLKKMSTKAPDFFFRCLENKLGLDSLEDIVNMSNALEHLMVR</sequence>
<dbReference type="InterPro" id="IPR035897">
    <property type="entry name" value="Toll_tir_struct_dom_sf"/>
</dbReference>
<dbReference type="SUPFAM" id="SSF52200">
    <property type="entry name" value="Toll/Interleukin receptor TIR domain"/>
    <property type="match status" value="1"/>
</dbReference>
<accession>A0ABD3VC89</accession>
<name>A0ABD3VC89_SINWO</name>
<dbReference type="InterPro" id="IPR011989">
    <property type="entry name" value="ARM-like"/>
</dbReference>
<dbReference type="Gene3D" id="1.25.10.10">
    <property type="entry name" value="Leucine-rich Repeat Variant"/>
    <property type="match status" value="1"/>
</dbReference>
<dbReference type="InterPro" id="IPR016024">
    <property type="entry name" value="ARM-type_fold"/>
</dbReference>
<protein>
    <recommendedName>
        <fullName evidence="2">TIR domain-containing protein</fullName>
    </recommendedName>
</protein>
<feature type="region of interest" description="Disordered" evidence="1">
    <location>
        <begin position="648"/>
        <end position="674"/>
    </location>
</feature>
<feature type="compositionally biased region" description="Polar residues" evidence="1">
    <location>
        <begin position="651"/>
        <end position="661"/>
    </location>
</feature>
<evidence type="ECO:0000256" key="1">
    <source>
        <dbReference type="SAM" id="MobiDB-lite"/>
    </source>
</evidence>
<dbReference type="EMBL" id="JBJQND010000012">
    <property type="protein sequence ID" value="KAL3859214.1"/>
    <property type="molecule type" value="Genomic_DNA"/>
</dbReference>
<evidence type="ECO:0000259" key="2">
    <source>
        <dbReference type="Pfam" id="PF13676"/>
    </source>
</evidence>
<comment type="caution">
    <text evidence="3">The sequence shown here is derived from an EMBL/GenBank/DDBJ whole genome shotgun (WGS) entry which is preliminary data.</text>
</comment>
<dbReference type="InterPro" id="IPR000157">
    <property type="entry name" value="TIR_dom"/>
</dbReference>
<evidence type="ECO:0000313" key="3">
    <source>
        <dbReference type="EMBL" id="KAL3859214.1"/>
    </source>
</evidence>
<feature type="region of interest" description="Disordered" evidence="1">
    <location>
        <begin position="464"/>
        <end position="498"/>
    </location>
</feature>
<dbReference type="Gene3D" id="3.40.50.10140">
    <property type="entry name" value="Toll/interleukin-1 receptor homology (TIR) domain"/>
    <property type="match status" value="1"/>
</dbReference>
<evidence type="ECO:0000313" key="4">
    <source>
        <dbReference type="Proteomes" id="UP001634394"/>
    </source>
</evidence>